<dbReference type="Gene3D" id="3.40.1620.10">
    <property type="entry name" value="YefM-like domain"/>
    <property type="match status" value="1"/>
</dbReference>
<dbReference type="InterPro" id="IPR006442">
    <property type="entry name" value="Antitoxin_Phd/YefM"/>
</dbReference>
<dbReference type="EMBL" id="AYZO01000024">
    <property type="protein sequence ID" value="KRN11177.1"/>
    <property type="molecule type" value="Genomic_DNA"/>
</dbReference>
<protein>
    <recommendedName>
        <fullName evidence="2">Antitoxin</fullName>
    </recommendedName>
</protein>
<name>A0ABR5PUY6_9LACO</name>
<proteinExistence type="inferred from homology"/>
<keyword evidence="4" id="KW-1185">Reference proteome</keyword>
<evidence type="ECO:0000313" key="4">
    <source>
        <dbReference type="Proteomes" id="UP000051521"/>
    </source>
</evidence>
<comment type="caution">
    <text evidence="3">The sequence shown here is derived from an EMBL/GenBank/DDBJ whole genome shotgun (WGS) entry which is preliminary data.</text>
</comment>
<dbReference type="Gene3D" id="6.10.250.330">
    <property type="match status" value="1"/>
</dbReference>
<gene>
    <name evidence="3" type="ORF">FC38_GL000857</name>
</gene>
<evidence type="ECO:0000256" key="2">
    <source>
        <dbReference type="RuleBase" id="RU362080"/>
    </source>
</evidence>
<dbReference type="Pfam" id="PF02604">
    <property type="entry name" value="PhdYeFM_antitox"/>
    <property type="match status" value="1"/>
</dbReference>
<evidence type="ECO:0000313" key="3">
    <source>
        <dbReference type="EMBL" id="KRN11177.1"/>
    </source>
</evidence>
<reference evidence="3 4" key="1">
    <citation type="journal article" date="2015" name="Genome Announc.">
        <title>Expanding the biotechnology potential of lactobacilli through comparative genomics of 213 strains and associated genera.</title>
        <authorList>
            <person name="Sun Z."/>
            <person name="Harris H.M."/>
            <person name="McCann A."/>
            <person name="Guo C."/>
            <person name="Argimon S."/>
            <person name="Zhang W."/>
            <person name="Yang X."/>
            <person name="Jeffery I.B."/>
            <person name="Cooney J.C."/>
            <person name="Kagawa T.F."/>
            <person name="Liu W."/>
            <person name="Song Y."/>
            <person name="Salvetti E."/>
            <person name="Wrobel A."/>
            <person name="Rasinkangas P."/>
            <person name="Parkhill J."/>
            <person name="Rea M.C."/>
            <person name="O'Sullivan O."/>
            <person name="Ritari J."/>
            <person name="Douillard F.P."/>
            <person name="Paul Ross R."/>
            <person name="Yang R."/>
            <person name="Briner A.E."/>
            <person name="Felis G.E."/>
            <person name="de Vos W.M."/>
            <person name="Barrangou R."/>
            <person name="Klaenhammer T.R."/>
            <person name="Caufield P.W."/>
            <person name="Cui Y."/>
            <person name="Zhang H."/>
            <person name="O'Toole P.W."/>
        </authorList>
    </citation>
    <scope>NUCLEOTIDE SEQUENCE [LARGE SCALE GENOMIC DNA]</scope>
    <source>
        <strain evidence="3 4">DSM 23908</strain>
    </source>
</reference>
<evidence type="ECO:0000256" key="1">
    <source>
        <dbReference type="ARBA" id="ARBA00009981"/>
    </source>
</evidence>
<dbReference type="InterPro" id="IPR036165">
    <property type="entry name" value="YefM-like_sf"/>
</dbReference>
<dbReference type="Proteomes" id="UP000051521">
    <property type="component" value="Unassembled WGS sequence"/>
</dbReference>
<accession>A0ABR5PUY6</accession>
<dbReference type="SUPFAM" id="SSF143120">
    <property type="entry name" value="YefM-like"/>
    <property type="match status" value="1"/>
</dbReference>
<comment type="function">
    <text evidence="2">Antitoxin component of a type II toxin-antitoxin (TA) system.</text>
</comment>
<organism evidence="3 4">
    <name type="scientific">Lactobacillus gigeriorum DSM 23908 = CRBIP 24.85</name>
    <dbReference type="NCBI Taxonomy" id="1423751"/>
    <lineage>
        <taxon>Bacteria</taxon>
        <taxon>Bacillati</taxon>
        <taxon>Bacillota</taxon>
        <taxon>Bacilli</taxon>
        <taxon>Lactobacillales</taxon>
        <taxon>Lactobacillaceae</taxon>
        <taxon>Lactobacillus</taxon>
    </lineage>
</organism>
<sequence>MENMSIQAVTTRDIRDNFKKYADDVTNYNDIVLVARPKGENLVIMSEKEFQSIQETNYLLSSPANREVLLNGIKAKSYSKKFSPEEWEEFIKNE</sequence>
<comment type="similarity">
    <text evidence="1 2">Belongs to the phD/YefM antitoxin family.</text>
</comment>